<accession>A1T436</accession>
<evidence type="ECO:0000313" key="1">
    <source>
        <dbReference type="EMBL" id="ABM11936.1"/>
    </source>
</evidence>
<dbReference type="AlphaFoldDB" id="A1T436"/>
<dbReference type="HOGENOM" id="CLU_626868_0_0_11"/>
<dbReference type="Proteomes" id="UP000009159">
    <property type="component" value="Chromosome"/>
</dbReference>
<dbReference type="KEGG" id="mva:Mvan_1099"/>
<gene>
    <name evidence="1" type="ordered locus">Mvan_1099</name>
</gene>
<sequence length="440" mass="45918">MDNGGDVSVPVWTLATEEVDIPDIIGTEAMTPARLSELRAALAALAGSPIATLEAHPITAKRPRNGGIALHASSPLAQNLTQLVAQTAKATPSAANAAATGEVLYRMVVPAKVAAQVSKGLVSPMASKAAAGGVRSALMGSKGIAAHASFVPVAGKSALAGAATGSAGTAGIAAAGAGALTVAAPLVLMALAVGASAYADHQRQQALEHITELLEKLHHDKLDEERNRLDGCRDAIEKATAILLDQGRIGATLGLDATVYEVNVAIERAKRRLGKWQKSLDPITGPVELGAVLKAFPGLTEEDGGEFRAHLELANLAIALKRRILVLQAVEHSQLEGAQHPFERFMRTLQSDERGVNELEAGILDVIRRLSTLELKRRGGVRSVVLPQGEVDDLLRAIYRLRALGDEFSSPAGQSDVAIEIERSIDGSVVVFPAVSALND</sequence>
<organism evidence="1 2">
    <name type="scientific">Mycolicibacterium vanbaalenii (strain DSM 7251 / JCM 13017 / BCRC 16820 / KCTC 9966 / NRRL B-24157 / PYR-1)</name>
    <name type="common">Mycobacterium vanbaalenii</name>
    <dbReference type="NCBI Taxonomy" id="350058"/>
    <lineage>
        <taxon>Bacteria</taxon>
        <taxon>Bacillati</taxon>
        <taxon>Actinomycetota</taxon>
        <taxon>Actinomycetes</taxon>
        <taxon>Mycobacteriales</taxon>
        <taxon>Mycobacteriaceae</taxon>
        <taxon>Mycolicibacterium</taxon>
    </lineage>
</organism>
<keyword evidence="2" id="KW-1185">Reference proteome</keyword>
<name>A1T436_MYCVP</name>
<reference evidence="1" key="1">
    <citation type="submission" date="2006-12" db="EMBL/GenBank/DDBJ databases">
        <title>Complete sequence of Mycobacterium vanbaalenii PYR-1.</title>
        <authorList>
            <consortium name="US DOE Joint Genome Institute"/>
            <person name="Copeland A."/>
            <person name="Lucas S."/>
            <person name="Lapidus A."/>
            <person name="Barry K."/>
            <person name="Detter J.C."/>
            <person name="Glavina del Rio T."/>
            <person name="Hammon N."/>
            <person name="Israni S."/>
            <person name="Dalin E."/>
            <person name="Tice H."/>
            <person name="Pitluck S."/>
            <person name="Singan V."/>
            <person name="Schmutz J."/>
            <person name="Larimer F."/>
            <person name="Land M."/>
            <person name="Hauser L."/>
            <person name="Kyrpides N."/>
            <person name="Anderson I.J."/>
            <person name="Miller C."/>
            <person name="Richardson P."/>
        </authorList>
    </citation>
    <scope>NUCLEOTIDE SEQUENCE [LARGE SCALE GENOMIC DNA]</scope>
    <source>
        <strain evidence="1">PYR-1</strain>
    </source>
</reference>
<dbReference type="eggNOG" id="ENOG502Z9IT">
    <property type="taxonomic scope" value="Bacteria"/>
</dbReference>
<dbReference type="EMBL" id="CP000511">
    <property type="protein sequence ID" value="ABM11936.1"/>
    <property type="molecule type" value="Genomic_DNA"/>
</dbReference>
<protein>
    <submittedName>
        <fullName evidence="1">Uncharacterized protein</fullName>
    </submittedName>
</protein>
<proteinExistence type="predicted"/>
<evidence type="ECO:0000313" key="2">
    <source>
        <dbReference type="Proteomes" id="UP000009159"/>
    </source>
</evidence>
<dbReference type="RefSeq" id="WP_011778371.1">
    <property type="nucleotide sequence ID" value="NC_008726.1"/>
</dbReference>